<evidence type="ECO:0000313" key="8">
    <source>
        <dbReference type="Proteomes" id="UP001342631"/>
    </source>
</evidence>
<keyword evidence="1" id="KW-0808">Transferase</keyword>
<feature type="binding site" evidence="5">
    <location>
        <position position="52"/>
    </location>
    <ligand>
        <name>ATP</name>
        <dbReference type="ChEBI" id="CHEBI:30616"/>
    </ligand>
</feature>
<dbReference type="PANTHER" id="PTHR43289">
    <property type="entry name" value="MITOGEN-ACTIVATED PROTEIN KINASE KINASE KINASE 20-RELATED"/>
    <property type="match status" value="1"/>
</dbReference>
<dbReference type="PROSITE" id="PS50011">
    <property type="entry name" value="PROTEIN_KINASE_DOM"/>
    <property type="match status" value="1"/>
</dbReference>
<dbReference type="Pfam" id="PF00069">
    <property type="entry name" value="Pkinase"/>
    <property type="match status" value="1"/>
</dbReference>
<evidence type="ECO:0000256" key="5">
    <source>
        <dbReference type="PROSITE-ProRule" id="PRU10141"/>
    </source>
</evidence>
<name>A0ABQ6R3N3_9BACT</name>
<dbReference type="SUPFAM" id="SSF56112">
    <property type="entry name" value="Protein kinase-like (PK-like)"/>
    <property type="match status" value="1"/>
</dbReference>
<dbReference type="InterPro" id="IPR017441">
    <property type="entry name" value="Protein_kinase_ATP_BS"/>
</dbReference>
<dbReference type="CDD" id="cd14014">
    <property type="entry name" value="STKc_PknB_like"/>
    <property type="match status" value="1"/>
</dbReference>
<dbReference type="InterPro" id="IPR011009">
    <property type="entry name" value="Kinase-like_dom_sf"/>
</dbReference>
<dbReference type="Proteomes" id="UP001342631">
    <property type="component" value="Unassembled WGS sequence"/>
</dbReference>
<dbReference type="RefSeq" id="WP_338282148.1">
    <property type="nucleotide sequence ID" value="NZ_BTTX01000010.1"/>
</dbReference>
<accession>A0ABQ6R3N3</accession>
<dbReference type="EMBL" id="BTTX01000010">
    <property type="protein sequence ID" value="GMU10923.1"/>
    <property type="molecule type" value="Genomic_DNA"/>
</dbReference>
<evidence type="ECO:0000256" key="4">
    <source>
        <dbReference type="ARBA" id="ARBA00022840"/>
    </source>
</evidence>
<keyword evidence="3" id="KW-0418">Kinase</keyword>
<organism evidence="7 8">
    <name type="scientific">Corallococcus caeni</name>
    <dbReference type="NCBI Taxonomy" id="3082388"/>
    <lineage>
        <taxon>Bacteria</taxon>
        <taxon>Pseudomonadati</taxon>
        <taxon>Myxococcota</taxon>
        <taxon>Myxococcia</taxon>
        <taxon>Myxococcales</taxon>
        <taxon>Cystobacterineae</taxon>
        <taxon>Myxococcaceae</taxon>
        <taxon>Corallococcus</taxon>
    </lineage>
</organism>
<reference evidence="7 8" key="1">
    <citation type="journal article" date="2024" name="Arch. Microbiol.">
        <title>Corallococcus caeni sp. nov., a novel myxobacterium isolated from activated sludge.</title>
        <authorList>
            <person name="Tomita S."/>
            <person name="Nakai R."/>
            <person name="Kuroda K."/>
            <person name="Kurashita H."/>
            <person name="Hatamoto M."/>
            <person name="Yamaguchi T."/>
            <person name="Narihiro T."/>
        </authorList>
    </citation>
    <scope>NUCLEOTIDE SEQUENCE [LARGE SCALE GENOMIC DNA]</scope>
    <source>
        <strain evidence="7 8">NO1</strain>
    </source>
</reference>
<dbReference type="Gene3D" id="1.10.510.10">
    <property type="entry name" value="Transferase(Phosphotransferase) domain 1"/>
    <property type="match status" value="1"/>
</dbReference>
<feature type="domain" description="Protein kinase" evidence="6">
    <location>
        <begin position="22"/>
        <end position="290"/>
    </location>
</feature>
<sequence length="605" mass="65497">MSPEGSQVFPAALQPGAVVGCWRVLGALGVGGYGAVYRVEPLDAPGRSFALKLSLHPDPARALREMALLLDRAWHPNVVRVHATGRWPDPVEGLPYFVMDWVEGLALHIWAETVNPTFRQVAMVGGSVAMTLGVLHARGVLHRDLKPEHLLIRTRGQVPVLIDFGAGDQAGAMTLTTTTLPPGTLHLRSPEAIRFQQRHWRQPELRYPYSAADDLYALGVCLYRAVTGHYPFPPGQEPELLSVAITERLPPSPRDINPQVPEPLSRAILGLLEKEPEQRPRTGEAAHSELMRGLLSGGAAAFEAHLFDEIPGKPNQIRRPAWPEQPYLTPAPRPRAAPVAAAPRRLPAWGWVGMALCLGLLLAGPGTWEVLLRGWTRHTTPRVPESVSAPVGHKLASAPDSPHSVPVAALPLASPSPATATSMVALPKEHALVTTKPSVPPSPKTGRTLKTAAIASCVAGMACASAPLVDRPTPPAEDCPLDAQEAMQKLKIEGLQWSAMFEPSTRADGFVTVREGRAAVYTQGSGGRVHWGSMLTGTLYVGSKRVYGRFTQLRQKKTGETFPVCIELWFLDDSTRGIPRSEGGDENTAVVPNMMSVRGVWRYDE</sequence>
<dbReference type="SMART" id="SM00220">
    <property type="entry name" value="S_TKc"/>
    <property type="match status" value="1"/>
</dbReference>
<protein>
    <recommendedName>
        <fullName evidence="6">Protein kinase domain-containing protein</fullName>
    </recommendedName>
</protein>
<evidence type="ECO:0000256" key="2">
    <source>
        <dbReference type="ARBA" id="ARBA00022741"/>
    </source>
</evidence>
<evidence type="ECO:0000259" key="6">
    <source>
        <dbReference type="PROSITE" id="PS50011"/>
    </source>
</evidence>
<keyword evidence="4 5" id="KW-0067">ATP-binding</keyword>
<comment type="caution">
    <text evidence="7">The sequence shown here is derived from an EMBL/GenBank/DDBJ whole genome shotgun (WGS) entry which is preliminary data.</text>
</comment>
<gene>
    <name evidence="7" type="ORF">ASNO1_71770</name>
</gene>
<evidence type="ECO:0000313" key="7">
    <source>
        <dbReference type="EMBL" id="GMU10923.1"/>
    </source>
</evidence>
<evidence type="ECO:0000256" key="1">
    <source>
        <dbReference type="ARBA" id="ARBA00022679"/>
    </source>
</evidence>
<proteinExistence type="predicted"/>
<evidence type="ECO:0000256" key="3">
    <source>
        <dbReference type="ARBA" id="ARBA00022777"/>
    </source>
</evidence>
<keyword evidence="2 5" id="KW-0547">Nucleotide-binding</keyword>
<keyword evidence="8" id="KW-1185">Reference proteome</keyword>
<dbReference type="PROSITE" id="PS00107">
    <property type="entry name" value="PROTEIN_KINASE_ATP"/>
    <property type="match status" value="1"/>
</dbReference>
<dbReference type="InterPro" id="IPR000719">
    <property type="entry name" value="Prot_kinase_dom"/>
</dbReference>
<dbReference type="Gene3D" id="3.30.200.20">
    <property type="entry name" value="Phosphorylase Kinase, domain 1"/>
    <property type="match status" value="1"/>
</dbReference>
<dbReference type="PANTHER" id="PTHR43289:SF34">
    <property type="entry name" value="SERINE_THREONINE-PROTEIN KINASE YBDM-RELATED"/>
    <property type="match status" value="1"/>
</dbReference>